<dbReference type="RefSeq" id="WP_181552777.1">
    <property type="nucleotide sequence ID" value="NZ_JACDUS010000018.1"/>
</dbReference>
<sequence>MGGWGSGNRIRIGTRDIVERHHGLDVRQLARKNCLQPGSIIQWAWFENGKQTASISFRVQENNIDLSYQHRANNREWVPVQQIVPFDKTPCNFGGYRLWFRCPGCNQRVAIIYAAGKYFRCRHCYGLTYASSQEGDLDRLMRKAWKIRRRLGASQSLFDSIFGPKPKHMHQRTYTNLRIDAMRVENKINHIMATQLGIRI</sequence>
<protein>
    <submittedName>
        <fullName evidence="1">Uncharacterized protein</fullName>
    </submittedName>
</protein>
<keyword evidence="2" id="KW-1185">Reference proteome</keyword>
<comment type="caution">
    <text evidence="1">The sequence shown here is derived from an EMBL/GenBank/DDBJ whole genome shotgun (WGS) entry which is preliminary data.</text>
</comment>
<accession>A0A7W0CCE0</accession>
<reference evidence="1 2" key="1">
    <citation type="submission" date="2020-07" db="EMBL/GenBank/DDBJ databases">
        <title>Genomic Encyclopedia of Type Strains, Phase IV (KMG-IV): sequencing the most valuable type-strain genomes for metagenomic binning, comparative biology and taxonomic classification.</title>
        <authorList>
            <person name="Goeker M."/>
        </authorList>
    </citation>
    <scope>NUCLEOTIDE SEQUENCE [LARGE SCALE GENOMIC DNA]</scope>
    <source>
        <strain evidence="1 2">DSM 17721</strain>
    </source>
</reference>
<evidence type="ECO:0000313" key="2">
    <source>
        <dbReference type="Proteomes" id="UP000525298"/>
    </source>
</evidence>
<gene>
    <name evidence="1" type="ORF">HNR65_003524</name>
</gene>
<dbReference type="Proteomes" id="UP000525298">
    <property type="component" value="Unassembled WGS sequence"/>
</dbReference>
<proteinExistence type="predicted"/>
<organism evidence="1 2">
    <name type="scientific">Desulfosalsimonas propionicica</name>
    <dbReference type="NCBI Taxonomy" id="332175"/>
    <lineage>
        <taxon>Bacteria</taxon>
        <taxon>Pseudomonadati</taxon>
        <taxon>Thermodesulfobacteriota</taxon>
        <taxon>Desulfobacteria</taxon>
        <taxon>Desulfobacterales</taxon>
        <taxon>Desulfosalsimonadaceae</taxon>
        <taxon>Desulfosalsimonas</taxon>
    </lineage>
</organism>
<dbReference type="EMBL" id="JACDUS010000018">
    <property type="protein sequence ID" value="MBA2883163.1"/>
    <property type="molecule type" value="Genomic_DNA"/>
</dbReference>
<name>A0A7W0CCE0_9BACT</name>
<dbReference type="AlphaFoldDB" id="A0A7W0CCE0"/>
<evidence type="ECO:0000313" key="1">
    <source>
        <dbReference type="EMBL" id="MBA2883163.1"/>
    </source>
</evidence>